<name>A0ABN9LSJ9_9NEOB</name>
<dbReference type="PANTHER" id="PTHR33050:SF8">
    <property type="entry name" value="REVERSE TRANSCRIPTASE DOMAIN-CONTAINING PROTEIN"/>
    <property type="match status" value="1"/>
</dbReference>
<evidence type="ECO:0000313" key="2">
    <source>
        <dbReference type="Proteomes" id="UP001176940"/>
    </source>
</evidence>
<reference evidence="1" key="1">
    <citation type="submission" date="2023-07" db="EMBL/GenBank/DDBJ databases">
        <authorList>
            <person name="Stuckert A."/>
        </authorList>
    </citation>
    <scope>NUCLEOTIDE SEQUENCE</scope>
</reference>
<dbReference type="EMBL" id="CAUEEQ010027129">
    <property type="protein sequence ID" value="CAJ0947676.1"/>
    <property type="molecule type" value="Genomic_DNA"/>
</dbReference>
<keyword evidence="2" id="KW-1185">Reference proteome</keyword>
<gene>
    <name evidence="1" type="ORF">RIMI_LOCUS11788972</name>
</gene>
<dbReference type="Proteomes" id="UP001176940">
    <property type="component" value="Unassembled WGS sequence"/>
</dbReference>
<protein>
    <submittedName>
        <fullName evidence="1">Uncharacterized protein</fullName>
    </submittedName>
</protein>
<accession>A0ABN9LSJ9</accession>
<organism evidence="1 2">
    <name type="scientific">Ranitomeya imitator</name>
    <name type="common">mimic poison frog</name>
    <dbReference type="NCBI Taxonomy" id="111125"/>
    <lineage>
        <taxon>Eukaryota</taxon>
        <taxon>Metazoa</taxon>
        <taxon>Chordata</taxon>
        <taxon>Craniata</taxon>
        <taxon>Vertebrata</taxon>
        <taxon>Euteleostomi</taxon>
        <taxon>Amphibia</taxon>
        <taxon>Batrachia</taxon>
        <taxon>Anura</taxon>
        <taxon>Neobatrachia</taxon>
        <taxon>Hyloidea</taxon>
        <taxon>Dendrobatidae</taxon>
        <taxon>Dendrobatinae</taxon>
        <taxon>Ranitomeya</taxon>
    </lineage>
</organism>
<comment type="caution">
    <text evidence="1">The sequence shown here is derived from an EMBL/GenBank/DDBJ whole genome shotgun (WGS) entry which is preliminary data.</text>
</comment>
<evidence type="ECO:0000313" key="1">
    <source>
        <dbReference type="EMBL" id="CAJ0947676.1"/>
    </source>
</evidence>
<dbReference type="PANTHER" id="PTHR33050">
    <property type="entry name" value="REVERSE TRANSCRIPTASE DOMAIN-CONTAINING PROTEIN"/>
    <property type="match status" value="1"/>
</dbReference>
<sequence>MFFPHTCLDFLGITIDTIHMEFRLPHEIISRIKDVTEVMLSSKKSLLGIPDFAACVIPVRRVFARSLYSSTKGLYSPVSHIRISKAMKEDLRIWHESLCQFNGHFLWQAELAEGESLGI</sequence>
<proteinExistence type="predicted"/>
<dbReference type="InterPro" id="IPR052055">
    <property type="entry name" value="Hepadnavirus_pol/RT"/>
</dbReference>